<gene>
    <name evidence="2" type="ORF">D0Z08_18700</name>
</gene>
<organism evidence="2 3">
    <name type="scientific">Nocardioides immobilis</name>
    <dbReference type="NCBI Taxonomy" id="2049295"/>
    <lineage>
        <taxon>Bacteria</taxon>
        <taxon>Bacillati</taxon>
        <taxon>Actinomycetota</taxon>
        <taxon>Actinomycetes</taxon>
        <taxon>Propionibacteriales</taxon>
        <taxon>Nocardioidaceae</taxon>
        <taxon>Nocardioides</taxon>
    </lineage>
</organism>
<dbReference type="InterPro" id="IPR045401">
    <property type="entry name" value="GAP1-M"/>
</dbReference>
<reference evidence="2 3" key="1">
    <citation type="submission" date="2018-09" db="EMBL/GenBank/DDBJ databases">
        <title>Genome sequencing of Nocardioides immobilis CCTCC AB 2017083 for comparison to Nocardioides silvaticus.</title>
        <authorList>
            <person name="Li C."/>
            <person name="Wang G."/>
        </authorList>
    </citation>
    <scope>NUCLEOTIDE SEQUENCE [LARGE SCALE GENOMIC DNA]</scope>
    <source>
        <strain evidence="2 3">CCTCC AB 2017083</strain>
    </source>
</reference>
<name>A0A417XYU7_9ACTN</name>
<proteinExistence type="predicted"/>
<dbReference type="EMBL" id="QXGH01000023">
    <property type="protein sequence ID" value="RHW25537.1"/>
    <property type="molecule type" value="Genomic_DNA"/>
</dbReference>
<accession>A0A417XYU7</accession>
<dbReference type="Pfam" id="PF20014">
    <property type="entry name" value="GAP1-M"/>
    <property type="match status" value="1"/>
</dbReference>
<feature type="domain" description="GTPase-associated protein 1 middle" evidence="1">
    <location>
        <begin position="6"/>
        <end position="77"/>
    </location>
</feature>
<evidence type="ECO:0000313" key="3">
    <source>
        <dbReference type="Proteomes" id="UP000283644"/>
    </source>
</evidence>
<dbReference type="Proteomes" id="UP000283644">
    <property type="component" value="Unassembled WGS sequence"/>
</dbReference>
<comment type="caution">
    <text evidence="2">The sequence shown here is derived from an EMBL/GenBank/DDBJ whole genome shotgun (WGS) entry which is preliminary data.</text>
</comment>
<dbReference type="AlphaFoldDB" id="A0A417XYU7"/>
<evidence type="ECO:0000259" key="1">
    <source>
        <dbReference type="Pfam" id="PF20014"/>
    </source>
</evidence>
<evidence type="ECO:0000313" key="2">
    <source>
        <dbReference type="EMBL" id="RHW25537.1"/>
    </source>
</evidence>
<protein>
    <recommendedName>
        <fullName evidence="1">GTPase-associated protein 1 middle domain-containing protein</fullName>
    </recommendedName>
</protein>
<sequence>MLEAASSEVPRRLVLIHRDLDVVMRWIAAGSLLLDEDSAARLTFRALVDDPSRTDAAVVGVSPEFELEPIVGAHVIDLERRTASDVQPSASSRARVAALLEDTSSTDRPAFDLATRWEPYVGAGLAARAASALHGAIPTADAWTLALELVEALEGAAETDPLVDPDPTITSALAAWSPSTADEIRTARETRDRMARAGATELAAVLDRVSRDGLERLVAALAADLAAHDRAAELSVVNGTWDWLADEPEAAAIHPWLEAAVVGHLPREQRAEALPGVQLRIATWPIAIGRPILPRDNLLVAAWLRHQGIDARLAAVVRNGLTGLRSGQGSSDPSYDELLDAVLHAPYRGADFPDEELAELTIGYAPVHERIEAARSHAKDRANATLKPLLGDLAEWGPAVAPHLGECLLDAVDARAVEYVATEAGDWAGDGVRSALRSRFAAAGKSGTARSDVVLRALKIADGPHAAMAGGALAFLTEDLKSTTLARIRGEWERPARDRLDALLRSARPDRRRGLGGRFGKAKGA</sequence>
<keyword evidence="3" id="KW-1185">Reference proteome</keyword>